<organism evidence="1 2">
    <name type="scientific">Miniphocaeibacter halophilus</name>
    <dbReference type="NCBI Taxonomy" id="2931922"/>
    <lineage>
        <taxon>Bacteria</taxon>
        <taxon>Bacillati</taxon>
        <taxon>Bacillota</taxon>
        <taxon>Tissierellia</taxon>
        <taxon>Tissierellales</taxon>
        <taxon>Peptoniphilaceae</taxon>
        <taxon>Miniphocaeibacter</taxon>
    </lineage>
</organism>
<evidence type="ECO:0000313" key="2">
    <source>
        <dbReference type="Proteomes" id="UP000595814"/>
    </source>
</evidence>
<proteinExistence type="predicted"/>
<evidence type="ECO:0000313" key="1">
    <source>
        <dbReference type="EMBL" id="QQK07336.1"/>
    </source>
</evidence>
<sequence length="319" mass="36742">MEEKLSNELKKLNNLLIEKYYSIDKYNRDEKRNLLSKVGNYINIKSLKVDELKEIKDLGGVIAVDGSTNKFGGAFPHYVQMFKAVASFGLKENENIEIADLYCPLIEEGNIYEEKKIIDKKLAEIELKAAIEAIKNNPKIIIMDGSLIRYRILAENLWVKLKDLVIKNNIILIGVVEDIKTSVIYDNIYNINHENNTSETIYDREFIFDALDSLEALYLNKQKKGKDSFGFRSTFFRSSQAPSAIAVDILEEQEQYLEFCLSLLASITDVNSRGVPFILDIADVQARITNDLTKQLIKTYINVEFYEKLFNAQRFKRSF</sequence>
<protein>
    <submittedName>
        <fullName evidence="1">DNA double-strand break repair nuclease NurA</fullName>
    </submittedName>
</protein>
<gene>
    <name evidence="1" type="ORF">JFY71_08415</name>
</gene>
<dbReference type="Proteomes" id="UP000595814">
    <property type="component" value="Chromosome"/>
</dbReference>
<accession>A0AC61MSD4</accession>
<name>A0AC61MSD4_9FIRM</name>
<dbReference type="EMBL" id="CP066744">
    <property type="protein sequence ID" value="QQK07336.1"/>
    <property type="molecule type" value="Genomic_DNA"/>
</dbReference>
<reference evidence="1 2" key="1">
    <citation type="journal article" date="2022" name="Int. J. Syst. Evol. Microbiol.">
        <title>Miniphocaeibacter halophilus sp. nov., an ammonium-tolerant acetate-producing bacterium isolated from a biogas system.</title>
        <authorList>
            <person name="Schnurer A."/>
            <person name="Singh A."/>
            <person name="Bi S."/>
            <person name="Qiao W."/>
            <person name="Westerholm M."/>
        </authorList>
    </citation>
    <scope>NUCLEOTIDE SEQUENCE [LARGE SCALE GENOMIC DNA]</scope>
    <source>
        <strain evidence="1 2">AMB_01</strain>
    </source>
</reference>
<keyword evidence="2" id="KW-1185">Reference proteome</keyword>